<keyword evidence="2" id="KW-1185">Reference proteome</keyword>
<protein>
    <submittedName>
        <fullName evidence="1">Uncharacterized protein</fullName>
    </submittedName>
</protein>
<dbReference type="AlphaFoldDB" id="C0D3X7"/>
<gene>
    <name evidence="1" type="ORF">CLOSTASPAR_03968</name>
</gene>
<accession>C0D3X7</accession>
<reference evidence="1 2" key="1">
    <citation type="submission" date="2009-01" db="EMBL/GenBank/DDBJ databases">
        <authorList>
            <person name="Fulton L."/>
            <person name="Clifton S."/>
            <person name="Fulton B."/>
            <person name="Xu J."/>
            <person name="Minx P."/>
            <person name="Pepin K.H."/>
            <person name="Johnson M."/>
            <person name="Bhonagiri V."/>
            <person name="Nash W.E."/>
            <person name="Mardis E.R."/>
            <person name="Wilson R.K."/>
        </authorList>
    </citation>
    <scope>NUCLEOTIDE SEQUENCE [LARGE SCALE GENOMIC DNA]</scope>
    <source>
        <strain evidence="1 2">DSM 15981</strain>
    </source>
</reference>
<sequence>MPADEKMDRFYRIRRCEWIHTTALRLGLPASGRFLVRPAARCPSRACTGCPGLPRRYSAQKHR</sequence>
<evidence type="ECO:0000313" key="1">
    <source>
        <dbReference type="EMBL" id="EEG53975.1"/>
    </source>
</evidence>
<evidence type="ECO:0000313" key="2">
    <source>
        <dbReference type="Proteomes" id="UP000004756"/>
    </source>
</evidence>
<name>C0D3X7_9FIRM</name>
<dbReference type="HOGENOM" id="CLU_2877733_0_0_9"/>
<organism evidence="1 2">
    <name type="scientific">[Clostridium] asparagiforme DSM 15981</name>
    <dbReference type="NCBI Taxonomy" id="518636"/>
    <lineage>
        <taxon>Bacteria</taxon>
        <taxon>Bacillati</taxon>
        <taxon>Bacillota</taxon>
        <taxon>Clostridia</taxon>
        <taxon>Lachnospirales</taxon>
        <taxon>Lachnospiraceae</taxon>
        <taxon>Enterocloster</taxon>
    </lineage>
</organism>
<dbReference type="Proteomes" id="UP000004756">
    <property type="component" value="Unassembled WGS sequence"/>
</dbReference>
<reference evidence="1 2" key="2">
    <citation type="submission" date="2009-02" db="EMBL/GenBank/DDBJ databases">
        <title>Draft genome sequence of Clostridium asparagiforme (DSM 15981).</title>
        <authorList>
            <person name="Sudarsanam P."/>
            <person name="Ley R."/>
            <person name="Guruge J."/>
            <person name="Turnbaugh P.J."/>
            <person name="Mahowald M."/>
            <person name="Liep D."/>
            <person name="Gordon J."/>
        </authorList>
    </citation>
    <scope>NUCLEOTIDE SEQUENCE [LARGE SCALE GENOMIC DNA]</scope>
    <source>
        <strain evidence="1 2">DSM 15981</strain>
    </source>
</reference>
<comment type="caution">
    <text evidence="1">The sequence shown here is derived from an EMBL/GenBank/DDBJ whole genome shotgun (WGS) entry which is preliminary data.</text>
</comment>
<proteinExistence type="predicted"/>
<dbReference type="EMBL" id="ACCJ01000318">
    <property type="protein sequence ID" value="EEG53975.1"/>
    <property type="molecule type" value="Genomic_DNA"/>
</dbReference>